<dbReference type="GO" id="GO:0005737">
    <property type="term" value="C:cytoplasm"/>
    <property type="evidence" value="ECO:0007669"/>
    <property type="project" value="UniProtKB-SubCell"/>
</dbReference>
<dbReference type="InterPro" id="IPR042103">
    <property type="entry name" value="SerRS_1_N_sf"/>
</dbReference>
<dbReference type="Gene3D" id="1.10.287.40">
    <property type="entry name" value="Serine-tRNA synthetase, tRNA binding domain"/>
    <property type="match status" value="1"/>
</dbReference>
<comment type="pathway">
    <text evidence="2 12">Aminoacyl-tRNA biosynthesis; selenocysteinyl-tRNA(Sec) biosynthesis; L-seryl-tRNA(Sec) from L-serine and tRNA(Sec): step 1/1.</text>
</comment>
<evidence type="ECO:0000256" key="1">
    <source>
        <dbReference type="ARBA" id="ARBA00004496"/>
    </source>
</evidence>
<protein>
    <recommendedName>
        <fullName evidence="12">Serine--tRNA ligase</fullName>
        <ecNumber evidence="12">6.1.1.11</ecNumber>
    </recommendedName>
    <alternativeName>
        <fullName evidence="12">Seryl-tRNA synthetase</fullName>
        <shortName evidence="12">SerRS</shortName>
    </alternativeName>
    <alternativeName>
        <fullName evidence="12">Seryl-tRNA(Ser/Sec) synthetase</fullName>
    </alternativeName>
</protein>
<evidence type="ECO:0000259" key="15">
    <source>
        <dbReference type="PROSITE" id="PS50862"/>
    </source>
</evidence>
<evidence type="ECO:0000256" key="4">
    <source>
        <dbReference type="ARBA" id="ARBA00022490"/>
    </source>
</evidence>
<dbReference type="InterPro" id="IPR002314">
    <property type="entry name" value="aa-tRNA-synt_IIb"/>
</dbReference>
<evidence type="ECO:0000256" key="5">
    <source>
        <dbReference type="ARBA" id="ARBA00022598"/>
    </source>
</evidence>
<feature type="binding site" evidence="12">
    <location>
        <position position="393"/>
    </location>
    <ligand>
        <name>L-serine</name>
        <dbReference type="ChEBI" id="CHEBI:33384"/>
    </ligand>
</feature>
<evidence type="ECO:0000256" key="3">
    <source>
        <dbReference type="ARBA" id="ARBA00010728"/>
    </source>
</evidence>
<evidence type="ECO:0000313" key="17">
    <source>
        <dbReference type="Proteomes" id="UP000240259"/>
    </source>
</evidence>
<feature type="binding site" evidence="12 14">
    <location>
        <begin position="357"/>
        <end position="360"/>
    </location>
    <ligand>
        <name>ATP</name>
        <dbReference type="ChEBI" id="CHEBI:30616"/>
    </ligand>
</feature>
<keyword evidence="17" id="KW-1185">Reference proteome</keyword>
<evidence type="ECO:0000256" key="9">
    <source>
        <dbReference type="ARBA" id="ARBA00023146"/>
    </source>
</evidence>
<evidence type="ECO:0000256" key="2">
    <source>
        <dbReference type="ARBA" id="ARBA00005045"/>
    </source>
</evidence>
<evidence type="ECO:0000256" key="10">
    <source>
        <dbReference type="ARBA" id="ARBA00047929"/>
    </source>
</evidence>
<dbReference type="InterPro" id="IPR015866">
    <property type="entry name" value="Ser-tRNA-synth_1_N"/>
</dbReference>
<dbReference type="EMBL" id="PZJX01000007">
    <property type="protein sequence ID" value="PTE11629.1"/>
    <property type="molecule type" value="Genomic_DNA"/>
</dbReference>
<feature type="binding site" evidence="12 14">
    <location>
        <begin position="270"/>
        <end position="272"/>
    </location>
    <ligand>
        <name>ATP</name>
        <dbReference type="ChEBI" id="CHEBI:30616"/>
    </ligand>
</feature>
<accession>A0A2T4J160</accession>
<dbReference type="PANTHER" id="PTHR43697:SF1">
    <property type="entry name" value="SERINE--TRNA LIGASE"/>
    <property type="match status" value="1"/>
</dbReference>
<comment type="caution">
    <text evidence="16">The sequence shown here is derived from an EMBL/GenBank/DDBJ whole genome shotgun (WGS) entry which is preliminary data.</text>
</comment>
<comment type="similarity">
    <text evidence="3 12">Belongs to the class-II aminoacyl-tRNA synthetase family. Type-1 seryl-tRNA synthetase subfamily.</text>
</comment>
<dbReference type="SUPFAM" id="SSF46589">
    <property type="entry name" value="tRNA-binding arm"/>
    <property type="match status" value="1"/>
</dbReference>
<dbReference type="Pfam" id="PF02403">
    <property type="entry name" value="Seryl_tRNA_N"/>
    <property type="match status" value="1"/>
</dbReference>
<dbReference type="HAMAP" id="MF_00176">
    <property type="entry name" value="Ser_tRNA_synth_type1"/>
    <property type="match status" value="1"/>
</dbReference>
<keyword evidence="6 12" id="KW-0547">Nucleotide-binding</keyword>
<evidence type="ECO:0000256" key="13">
    <source>
        <dbReference type="PIRSR" id="PIRSR001529-1"/>
    </source>
</evidence>
<dbReference type="InterPro" id="IPR010978">
    <property type="entry name" value="tRNA-bd_arm"/>
</dbReference>
<dbReference type="UniPathway" id="UPA00906">
    <property type="reaction ID" value="UER00895"/>
</dbReference>
<dbReference type="InterPro" id="IPR002317">
    <property type="entry name" value="Ser-tRNA-ligase_type_1"/>
</dbReference>
<comment type="caution">
    <text evidence="12">Lacks conserved residue(s) required for the propagation of feature annotation.</text>
</comment>
<dbReference type="Gene3D" id="3.30.930.10">
    <property type="entry name" value="Bira Bifunctional Protein, Domain 2"/>
    <property type="match status" value="1"/>
</dbReference>
<evidence type="ECO:0000256" key="11">
    <source>
        <dbReference type="ARBA" id="ARBA00048823"/>
    </source>
</evidence>
<keyword evidence="7 12" id="KW-0067">ATP-binding</keyword>
<evidence type="ECO:0000256" key="6">
    <source>
        <dbReference type="ARBA" id="ARBA00022741"/>
    </source>
</evidence>
<evidence type="ECO:0000256" key="8">
    <source>
        <dbReference type="ARBA" id="ARBA00022917"/>
    </source>
</evidence>
<dbReference type="Pfam" id="PF00587">
    <property type="entry name" value="tRNA-synt_2b"/>
    <property type="match status" value="1"/>
</dbReference>
<dbReference type="RefSeq" id="WP_107648119.1">
    <property type="nucleotide sequence ID" value="NZ_PZJX01000007.1"/>
</dbReference>
<feature type="binding site" evidence="13">
    <location>
        <position position="270"/>
    </location>
    <ligand>
        <name>L-serine</name>
        <dbReference type="ChEBI" id="CHEBI:33384"/>
    </ligand>
</feature>
<keyword evidence="4 12" id="KW-0963">Cytoplasm</keyword>
<reference evidence="16 17" key="1">
    <citation type="submission" date="2018-03" db="EMBL/GenBank/DDBJ databases">
        <title>Genome sequence of the symbiotic type strain Mesorhizobium helmanticense CSLC115NT isolated from Lotus corniculatus nodules.</title>
        <authorList>
            <person name="Sannazzaro A.I."/>
            <person name="Torres Tejerizo G.A."/>
            <person name="Dip D."/>
            <person name="Caballero M."/>
            <person name="Pistorio M."/>
            <person name="Estrella M.J."/>
        </authorList>
    </citation>
    <scope>NUCLEOTIDE SEQUENCE [LARGE SCALE GENOMIC DNA]</scope>
    <source>
        <strain evidence="16 17">CSLC115N</strain>
    </source>
</reference>
<sequence>MLDIKWIRDNPKALAEALKKRSWSAEDAQSTVDDLIARDEARREHLTELQTRQERRNAASKEIGNAMRSGDSALAEKLKAEVGEIKAFIQNGEARERELDKALNDALAVLPNVPLDDVPVGKDEHDNVVKHVVGKVPTRPNWVREHFEIGEALGMMDFERAARLSGSRFTVLKSGLARMERALGQFMLDLHTTEHGYVEIQPPLMVRDEVLYGTGQLPKFEEDLFFAPHGDGRLGLIPTAEVPLSNLVREEITQHEKLPLRYTALTPCFRSEAGSAGRDTRGMLRQHQFYKVELVSITDQESSLAEHERMTECAEAVLKRLELPFRTMTLCTGDMGFGSQKTYDIEVWLPGQNAYREISSCSVCGDFQARRMDARYKDRDGKGNRFVHTLNGSGTAVGRALIAVIENYQNEDGSVTIPEALRPYMGGLAKIESK</sequence>
<keyword evidence="5 12" id="KW-0436">Ligase</keyword>
<dbReference type="AlphaFoldDB" id="A0A2T4J160"/>
<proteinExistence type="inferred from homology"/>
<comment type="domain">
    <text evidence="12">Consists of two distinct domains, a catalytic core and a N-terminal extension that is involved in tRNA binding.</text>
</comment>
<dbReference type="PRINTS" id="PR00981">
    <property type="entry name" value="TRNASYNTHSER"/>
</dbReference>
<evidence type="ECO:0000256" key="12">
    <source>
        <dbReference type="HAMAP-Rule" id="MF_00176"/>
    </source>
</evidence>
<feature type="binding site" evidence="13">
    <location>
        <position position="391"/>
    </location>
    <ligand>
        <name>L-serine</name>
        <dbReference type="ChEBI" id="CHEBI:33384"/>
    </ligand>
</feature>
<dbReference type="EC" id="6.1.1.11" evidence="12"/>
<name>A0A2T4J160_9HYPH</name>
<dbReference type="PIRSF" id="PIRSF001529">
    <property type="entry name" value="Ser-tRNA-synth_IIa"/>
    <property type="match status" value="1"/>
</dbReference>
<dbReference type="GO" id="GO:0006434">
    <property type="term" value="P:seryl-tRNA aminoacylation"/>
    <property type="evidence" value="ECO:0007669"/>
    <property type="project" value="UniProtKB-UniRule"/>
</dbReference>
<dbReference type="CDD" id="cd00770">
    <property type="entry name" value="SerRS_core"/>
    <property type="match status" value="1"/>
</dbReference>
<feature type="binding site" evidence="12">
    <location>
        <begin position="239"/>
        <end position="241"/>
    </location>
    <ligand>
        <name>L-serine</name>
        <dbReference type="ChEBI" id="CHEBI:33384"/>
    </ligand>
</feature>
<dbReference type="PROSITE" id="PS50862">
    <property type="entry name" value="AA_TRNA_LIGASE_II"/>
    <property type="match status" value="1"/>
</dbReference>
<evidence type="ECO:0000256" key="7">
    <source>
        <dbReference type="ARBA" id="ARBA00022840"/>
    </source>
</evidence>
<feature type="domain" description="Aminoacyl-transfer RNA synthetases class-II family profile" evidence="15">
    <location>
        <begin position="178"/>
        <end position="418"/>
    </location>
</feature>
<comment type="catalytic activity">
    <reaction evidence="11 12">
        <text>tRNA(Ser) + L-serine + ATP = L-seryl-tRNA(Ser) + AMP + diphosphate + H(+)</text>
        <dbReference type="Rhea" id="RHEA:12292"/>
        <dbReference type="Rhea" id="RHEA-COMP:9669"/>
        <dbReference type="Rhea" id="RHEA-COMP:9703"/>
        <dbReference type="ChEBI" id="CHEBI:15378"/>
        <dbReference type="ChEBI" id="CHEBI:30616"/>
        <dbReference type="ChEBI" id="CHEBI:33019"/>
        <dbReference type="ChEBI" id="CHEBI:33384"/>
        <dbReference type="ChEBI" id="CHEBI:78442"/>
        <dbReference type="ChEBI" id="CHEBI:78533"/>
        <dbReference type="ChEBI" id="CHEBI:456215"/>
        <dbReference type="EC" id="6.1.1.11"/>
    </reaction>
</comment>
<feature type="binding site" evidence="13">
    <location>
        <position position="239"/>
    </location>
    <ligand>
        <name>L-serine</name>
        <dbReference type="ChEBI" id="CHEBI:33384"/>
    </ligand>
</feature>
<comment type="subunit">
    <text evidence="12">Homodimer. The tRNA molecule binds across the dimer.</text>
</comment>
<keyword evidence="9 12" id="KW-0030">Aminoacyl-tRNA synthetase</keyword>
<dbReference type="InterPro" id="IPR045864">
    <property type="entry name" value="aa-tRNA-synth_II/BPL/LPL"/>
</dbReference>
<dbReference type="InterPro" id="IPR006195">
    <property type="entry name" value="aa-tRNA-synth_II"/>
</dbReference>
<keyword evidence="8 12" id="KW-0648">Protein biosynthesis</keyword>
<dbReference type="InterPro" id="IPR033729">
    <property type="entry name" value="SerRS_core"/>
</dbReference>
<gene>
    <name evidence="12" type="primary">serS</name>
    <name evidence="16" type="ORF">C9427_05305</name>
</gene>
<dbReference type="NCBIfam" id="TIGR00414">
    <property type="entry name" value="serS"/>
    <property type="match status" value="1"/>
</dbReference>
<dbReference type="GO" id="GO:0005524">
    <property type="term" value="F:ATP binding"/>
    <property type="evidence" value="ECO:0007669"/>
    <property type="project" value="UniProtKB-UniRule"/>
</dbReference>
<dbReference type="Proteomes" id="UP000240259">
    <property type="component" value="Unassembled WGS sequence"/>
</dbReference>
<dbReference type="SUPFAM" id="SSF55681">
    <property type="entry name" value="Class II aaRS and biotin synthetases"/>
    <property type="match status" value="1"/>
</dbReference>
<comment type="function">
    <text evidence="12">Catalyzes the attachment of serine to tRNA(Ser). Is also able to aminoacylate tRNA(Sec) with serine, to form the misacylated tRNA L-seryl-tRNA(Sec), which will be further converted into selenocysteinyl-tRNA(Sec).</text>
</comment>
<feature type="binding site" evidence="12 13">
    <location>
        <position position="293"/>
    </location>
    <ligand>
        <name>L-serine</name>
        <dbReference type="ChEBI" id="CHEBI:33384"/>
    </ligand>
</feature>
<evidence type="ECO:0000313" key="16">
    <source>
        <dbReference type="EMBL" id="PTE11629.1"/>
    </source>
</evidence>
<organism evidence="16 17">
    <name type="scientific">Mesorhizobium helmanticense</name>
    <dbReference type="NCBI Taxonomy" id="1776423"/>
    <lineage>
        <taxon>Bacteria</taxon>
        <taxon>Pseudomonadati</taxon>
        <taxon>Pseudomonadota</taxon>
        <taxon>Alphaproteobacteria</taxon>
        <taxon>Hyphomicrobiales</taxon>
        <taxon>Phyllobacteriaceae</taxon>
        <taxon>Mesorhizobium</taxon>
    </lineage>
</organism>
<evidence type="ECO:0000256" key="14">
    <source>
        <dbReference type="PIRSR" id="PIRSR001529-2"/>
    </source>
</evidence>
<comment type="catalytic activity">
    <reaction evidence="10 12">
        <text>tRNA(Sec) + L-serine + ATP = L-seryl-tRNA(Sec) + AMP + diphosphate + H(+)</text>
        <dbReference type="Rhea" id="RHEA:42580"/>
        <dbReference type="Rhea" id="RHEA-COMP:9742"/>
        <dbReference type="Rhea" id="RHEA-COMP:10128"/>
        <dbReference type="ChEBI" id="CHEBI:15378"/>
        <dbReference type="ChEBI" id="CHEBI:30616"/>
        <dbReference type="ChEBI" id="CHEBI:33019"/>
        <dbReference type="ChEBI" id="CHEBI:33384"/>
        <dbReference type="ChEBI" id="CHEBI:78442"/>
        <dbReference type="ChEBI" id="CHEBI:78533"/>
        <dbReference type="ChEBI" id="CHEBI:456215"/>
        <dbReference type="EC" id="6.1.1.11"/>
    </reaction>
</comment>
<dbReference type="PANTHER" id="PTHR43697">
    <property type="entry name" value="SERYL-TRNA SYNTHETASE"/>
    <property type="match status" value="1"/>
</dbReference>
<dbReference type="GO" id="GO:0004828">
    <property type="term" value="F:serine-tRNA ligase activity"/>
    <property type="evidence" value="ECO:0007669"/>
    <property type="project" value="UniProtKB-UniRule"/>
</dbReference>
<dbReference type="GO" id="GO:0016260">
    <property type="term" value="P:selenocysteine biosynthetic process"/>
    <property type="evidence" value="ECO:0007669"/>
    <property type="project" value="UniProtKB-UniRule"/>
</dbReference>
<dbReference type="OrthoDB" id="9804647at2"/>
<comment type="subcellular location">
    <subcellularLocation>
        <location evidence="1 12">Cytoplasm</location>
    </subcellularLocation>
</comment>